<dbReference type="AlphaFoldDB" id="A0A9N8E874"/>
<accession>A0A9N8E874</accession>
<gene>
    <name evidence="3" type="ORF">SEMRO_652_G181670.1</name>
</gene>
<keyword evidence="4" id="KW-1185">Reference proteome</keyword>
<name>A0A9N8E874_9STRA</name>
<dbReference type="SUPFAM" id="SSF52087">
    <property type="entry name" value="CRAL/TRIO domain"/>
    <property type="match status" value="1"/>
</dbReference>
<dbReference type="InterPro" id="IPR051064">
    <property type="entry name" value="SEC14/CRAL-TRIO_domain"/>
</dbReference>
<dbReference type="PROSITE" id="PS50191">
    <property type="entry name" value="CRAL_TRIO"/>
    <property type="match status" value="1"/>
</dbReference>
<dbReference type="GO" id="GO:0005737">
    <property type="term" value="C:cytoplasm"/>
    <property type="evidence" value="ECO:0007669"/>
    <property type="project" value="TreeGrafter"/>
</dbReference>
<dbReference type="CDD" id="cd00170">
    <property type="entry name" value="SEC14"/>
    <property type="match status" value="1"/>
</dbReference>
<feature type="domain" description="CRAL-TRIO" evidence="2">
    <location>
        <begin position="85"/>
        <end position="270"/>
    </location>
</feature>
<dbReference type="Pfam" id="PF00650">
    <property type="entry name" value="CRAL_TRIO"/>
    <property type="match status" value="1"/>
</dbReference>
<evidence type="ECO:0000313" key="4">
    <source>
        <dbReference type="Proteomes" id="UP001153069"/>
    </source>
</evidence>
<proteinExistence type="predicted"/>
<evidence type="ECO:0000313" key="3">
    <source>
        <dbReference type="EMBL" id="CAB9514411.1"/>
    </source>
</evidence>
<organism evidence="3 4">
    <name type="scientific">Seminavis robusta</name>
    <dbReference type="NCBI Taxonomy" id="568900"/>
    <lineage>
        <taxon>Eukaryota</taxon>
        <taxon>Sar</taxon>
        <taxon>Stramenopiles</taxon>
        <taxon>Ochrophyta</taxon>
        <taxon>Bacillariophyta</taxon>
        <taxon>Bacillariophyceae</taxon>
        <taxon>Bacillariophycidae</taxon>
        <taxon>Naviculales</taxon>
        <taxon>Naviculaceae</taxon>
        <taxon>Seminavis</taxon>
    </lineage>
</organism>
<reference evidence="3" key="1">
    <citation type="submission" date="2020-06" db="EMBL/GenBank/DDBJ databases">
        <authorList>
            <consortium name="Plant Systems Biology data submission"/>
        </authorList>
    </citation>
    <scope>NUCLEOTIDE SEQUENCE</scope>
    <source>
        <strain evidence="3">D6</strain>
    </source>
</reference>
<dbReference type="PANTHER" id="PTHR23324">
    <property type="entry name" value="SEC14 RELATED PROTEIN"/>
    <property type="match status" value="1"/>
</dbReference>
<protein>
    <submittedName>
        <fullName evidence="3">SEC14-like protein</fullName>
    </submittedName>
</protein>
<dbReference type="Proteomes" id="UP001153069">
    <property type="component" value="Unassembled WGS sequence"/>
</dbReference>
<evidence type="ECO:0000256" key="1">
    <source>
        <dbReference type="SAM" id="MobiDB-lite"/>
    </source>
</evidence>
<sequence>MPGTDVDKTSPEYLWSEPKMKEVIELWELTPSDTQKLFILKAKLKNVHHLWNSPDVIMGFVSTGGWETAEQRFRKMIQWRLDNKVDALLTEFKPNPLILDNSCVAFLKNYDHQGDPIYLERGGALDVKGLLKRFPREELMRHAIWLREVQCNGAWLDEYERRQGRGVRSITVVYDLKDLSTRHLHPNVLGFFQELMQLTDDYYPGPIKRMIIIRAPHIFRFAWKTIKGFFSEESQSKMIFADSDYLAELGKWMDVDVLPQCINPDGHGETAIGMPKYMQGGQIPDHIGEGGVGYHAVGSGLSEASSPADDSSTDESASEEEVEQLMAGLHLTQVPAKA</sequence>
<dbReference type="Gene3D" id="3.40.525.10">
    <property type="entry name" value="CRAL-TRIO lipid binding domain"/>
    <property type="match status" value="1"/>
</dbReference>
<dbReference type="OrthoDB" id="42535at2759"/>
<dbReference type="InterPro" id="IPR001251">
    <property type="entry name" value="CRAL-TRIO_dom"/>
</dbReference>
<dbReference type="EMBL" id="CAICTM010000651">
    <property type="protein sequence ID" value="CAB9514411.1"/>
    <property type="molecule type" value="Genomic_DNA"/>
</dbReference>
<feature type="compositionally biased region" description="Acidic residues" evidence="1">
    <location>
        <begin position="311"/>
        <end position="323"/>
    </location>
</feature>
<dbReference type="SMART" id="SM00516">
    <property type="entry name" value="SEC14"/>
    <property type="match status" value="1"/>
</dbReference>
<comment type="caution">
    <text evidence="3">The sequence shown here is derived from an EMBL/GenBank/DDBJ whole genome shotgun (WGS) entry which is preliminary data.</text>
</comment>
<dbReference type="InterPro" id="IPR036865">
    <property type="entry name" value="CRAL-TRIO_dom_sf"/>
</dbReference>
<evidence type="ECO:0000259" key="2">
    <source>
        <dbReference type="PROSITE" id="PS50191"/>
    </source>
</evidence>
<feature type="region of interest" description="Disordered" evidence="1">
    <location>
        <begin position="298"/>
        <end position="323"/>
    </location>
</feature>
<dbReference type="PANTHER" id="PTHR23324:SF83">
    <property type="entry name" value="SEC14-LIKE PROTEIN 2"/>
    <property type="match status" value="1"/>
</dbReference>